<dbReference type="RefSeq" id="WP_143855893.1">
    <property type="nucleotide sequence ID" value="NZ_CP041730.1"/>
</dbReference>
<proteinExistence type="predicted"/>
<dbReference type="KEGG" id="cari:FNU76_00620"/>
<evidence type="ECO:0000313" key="2">
    <source>
        <dbReference type="Proteomes" id="UP000317550"/>
    </source>
</evidence>
<reference evidence="2" key="1">
    <citation type="submission" date="2019-07" db="EMBL/GenBank/DDBJ databases">
        <title>Chitinimonas sp. nov., isolated from Ny-Alesund, arctica soil.</title>
        <authorList>
            <person name="Xu Q."/>
            <person name="Peng F."/>
        </authorList>
    </citation>
    <scope>NUCLEOTIDE SEQUENCE [LARGE SCALE GENOMIC DNA]</scope>
    <source>
        <strain evidence="2">R3-44</strain>
    </source>
</reference>
<keyword evidence="2" id="KW-1185">Reference proteome</keyword>
<gene>
    <name evidence="1" type="ORF">FNU76_00620</name>
</gene>
<organism evidence="1 2">
    <name type="scientific">Chitinimonas arctica</name>
    <dbReference type="NCBI Taxonomy" id="2594795"/>
    <lineage>
        <taxon>Bacteria</taxon>
        <taxon>Pseudomonadati</taxon>
        <taxon>Pseudomonadota</taxon>
        <taxon>Betaproteobacteria</taxon>
        <taxon>Neisseriales</taxon>
        <taxon>Chitinibacteraceae</taxon>
        <taxon>Chitinimonas</taxon>
    </lineage>
</organism>
<accession>A0A516SA85</accession>
<dbReference type="AlphaFoldDB" id="A0A516SA85"/>
<dbReference type="Proteomes" id="UP000317550">
    <property type="component" value="Chromosome"/>
</dbReference>
<dbReference type="Gene3D" id="2.40.360.20">
    <property type="match status" value="1"/>
</dbReference>
<evidence type="ECO:0000313" key="1">
    <source>
        <dbReference type="EMBL" id="QDQ24968.1"/>
    </source>
</evidence>
<dbReference type="EMBL" id="CP041730">
    <property type="protein sequence ID" value="QDQ24968.1"/>
    <property type="molecule type" value="Genomic_DNA"/>
</dbReference>
<sequence length="494" mass="52549">MRLRFVSACLIAITMLVGCGGEGDAKAPPEAASQIAISSQSSVAVEPENGWWWNPAEGGRGFAIERQGNQIFLAAFLYETNGLATWYTSTLNRQADGSYAGAMLRYSGGQTLLGPYKSPAGATTPANITLTFNTSSKGALLVTSADSGLNRNITLERFPISTPAFTGSNGNFESGWWWNEAEGGRGYFIEVQGATAFIGSFMYDGSGQPVWYVSTASLQNAQTLSGSLLQYANGQSLMGDFKAAAPIAGSIGTMGFSFTTRNTANLLLPNGANVPLKRFNFNPTSPTVEASLSNCFKVNSNVVKYHLGAAGPDGKAHPTHRLENIPLSGFGQTGAYRINMYAAGTSDPMTTGDQELMLNGLKPLVMISGTAASLQTTVTTTAGHMPFDLSLNQERTYTLQQRAKTTVGGQALPESTTTQIMSATLLGIGPLQTFAKHFPLTCKIKERVISPDTGGTYNILWYAQGYGVVRWEIYTAQADDAMSLELVSVEAAPN</sequence>
<name>A0A516SA85_9NEIS</name>
<dbReference type="PROSITE" id="PS51257">
    <property type="entry name" value="PROKAR_LIPOPROTEIN"/>
    <property type="match status" value="1"/>
</dbReference>
<protein>
    <submittedName>
        <fullName evidence="1">Uncharacterized protein</fullName>
    </submittedName>
</protein>
<dbReference type="OrthoDB" id="9132139at2"/>